<evidence type="ECO:0000256" key="1">
    <source>
        <dbReference type="SAM" id="MobiDB-lite"/>
    </source>
</evidence>
<evidence type="ECO:0000259" key="2">
    <source>
        <dbReference type="Pfam" id="PF01627"/>
    </source>
</evidence>
<dbReference type="EMBL" id="DWUW01000241">
    <property type="protein sequence ID" value="HJD31946.1"/>
    <property type="molecule type" value="Genomic_DNA"/>
</dbReference>
<feature type="region of interest" description="Disordered" evidence="1">
    <location>
        <begin position="1"/>
        <end position="33"/>
    </location>
</feature>
<reference evidence="3" key="2">
    <citation type="submission" date="2021-04" db="EMBL/GenBank/DDBJ databases">
        <authorList>
            <person name="Gilroy R."/>
        </authorList>
    </citation>
    <scope>NUCLEOTIDE SEQUENCE</scope>
    <source>
        <strain evidence="3">ChiHjej8B7-25341</strain>
    </source>
</reference>
<sequence>MRADAAAKRMDRERRAGGRQCLGGAGEQGKGMEEKMDRQILMDAGIDVESALNRMMGSEALMKRLFLKFLEDESYAALAASVGQGDREAALKASHTLKGMCGNLSMDRLYGLFSAQVDLIRGGSWDAAAALMPQIDAAYEEAVSAIRRCFG</sequence>
<evidence type="ECO:0000313" key="3">
    <source>
        <dbReference type="EMBL" id="HJD31946.1"/>
    </source>
</evidence>
<comment type="caution">
    <text evidence="3">The sequence shown here is derived from an EMBL/GenBank/DDBJ whole genome shotgun (WGS) entry which is preliminary data.</text>
</comment>
<dbReference type="InterPro" id="IPR036641">
    <property type="entry name" value="HPT_dom_sf"/>
</dbReference>
<dbReference type="InterPro" id="IPR008207">
    <property type="entry name" value="Sig_transdc_His_kin_Hpt_dom"/>
</dbReference>
<evidence type="ECO:0000313" key="4">
    <source>
        <dbReference type="Proteomes" id="UP000823851"/>
    </source>
</evidence>
<feature type="domain" description="HPt" evidence="2">
    <location>
        <begin position="75"/>
        <end position="143"/>
    </location>
</feature>
<proteinExistence type="predicted"/>
<dbReference type="Pfam" id="PF01627">
    <property type="entry name" value="Hpt"/>
    <property type="match status" value="1"/>
</dbReference>
<feature type="compositionally biased region" description="Gly residues" evidence="1">
    <location>
        <begin position="20"/>
        <end position="29"/>
    </location>
</feature>
<accession>A0A9D2TZ56</accession>
<protein>
    <submittedName>
        <fullName evidence="3">Hpt domain-containing protein</fullName>
    </submittedName>
</protein>
<dbReference type="AlphaFoldDB" id="A0A9D2TZ56"/>
<reference evidence="3" key="1">
    <citation type="journal article" date="2021" name="PeerJ">
        <title>Extensive microbial diversity within the chicken gut microbiome revealed by metagenomics and culture.</title>
        <authorList>
            <person name="Gilroy R."/>
            <person name="Ravi A."/>
            <person name="Getino M."/>
            <person name="Pursley I."/>
            <person name="Horton D.L."/>
            <person name="Alikhan N.F."/>
            <person name="Baker D."/>
            <person name="Gharbi K."/>
            <person name="Hall N."/>
            <person name="Watson M."/>
            <person name="Adriaenssens E.M."/>
            <person name="Foster-Nyarko E."/>
            <person name="Jarju S."/>
            <person name="Secka A."/>
            <person name="Antonio M."/>
            <person name="Oren A."/>
            <person name="Chaudhuri R.R."/>
            <person name="La Ragione R."/>
            <person name="Hildebrand F."/>
            <person name="Pallen M.J."/>
        </authorList>
    </citation>
    <scope>NUCLEOTIDE SEQUENCE</scope>
    <source>
        <strain evidence="3">ChiHjej8B7-25341</strain>
    </source>
</reference>
<dbReference type="SUPFAM" id="SSF47226">
    <property type="entry name" value="Histidine-containing phosphotransfer domain, HPT domain"/>
    <property type="match status" value="1"/>
</dbReference>
<dbReference type="Gene3D" id="1.20.120.160">
    <property type="entry name" value="HPT domain"/>
    <property type="match status" value="1"/>
</dbReference>
<dbReference type="Proteomes" id="UP000823851">
    <property type="component" value="Unassembled WGS sequence"/>
</dbReference>
<organism evidence="3 4">
    <name type="scientific">Candidatus Eisenbergiella stercorigallinarum</name>
    <dbReference type="NCBI Taxonomy" id="2838557"/>
    <lineage>
        <taxon>Bacteria</taxon>
        <taxon>Bacillati</taxon>
        <taxon>Bacillota</taxon>
        <taxon>Clostridia</taxon>
        <taxon>Lachnospirales</taxon>
        <taxon>Lachnospiraceae</taxon>
        <taxon>Eisenbergiella</taxon>
    </lineage>
</organism>
<dbReference type="GO" id="GO:0000160">
    <property type="term" value="P:phosphorelay signal transduction system"/>
    <property type="evidence" value="ECO:0007669"/>
    <property type="project" value="InterPro"/>
</dbReference>
<gene>
    <name evidence="3" type="ORF">H9912_08395</name>
</gene>
<name>A0A9D2TZ56_9FIRM</name>
<feature type="compositionally biased region" description="Basic and acidic residues" evidence="1">
    <location>
        <begin position="1"/>
        <end position="16"/>
    </location>
</feature>